<feature type="compositionally biased region" description="Basic and acidic residues" evidence="1">
    <location>
        <begin position="53"/>
        <end position="66"/>
    </location>
</feature>
<feature type="compositionally biased region" description="Polar residues" evidence="1">
    <location>
        <begin position="90"/>
        <end position="105"/>
    </location>
</feature>
<feature type="region of interest" description="Disordered" evidence="1">
    <location>
        <begin position="1"/>
        <end position="22"/>
    </location>
</feature>
<proteinExistence type="predicted"/>
<name>A0A1J9P3V3_9EURO</name>
<keyword evidence="3" id="KW-1185">Reference proteome</keyword>
<accession>A0A1J9P3V3</accession>
<protein>
    <submittedName>
        <fullName evidence="2">Uncharacterized protein</fullName>
    </submittedName>
</protein>
<evidence type="ECO:0000313" key="2">
    <source>
        <dbReference type="EMBL" id="OJD11409.1"/>
    </source>
</evidence>
<dbReference type="VEuPathDB" id="FungiDB:AJ78_07819"/>
<reference evidence="2 3" key="1">
    <citation type="submission" date="2015-07" db="EMBL/GenBank/DDBJ databases">
        <title>Emmonsia species relationships and genome sequence.</title>
        <authorList>
            <consortium name="The Broad Institute Genomics Platform"/>
            <person name="Cuomo C.A."/>
            <person name="Munoz J.F."/>
            <person name="Imamovic A."/>
            <person name="Priest M.E."/>
            <person name="Young S."/>
            <person name="Clay O.K."/>
            <person name="McEwen J.G."/>
        </authorList>
    </citation>
    <scope>NUCLEOTIDE SEQUENCE [LARGE SCALE GENOMIC DNA]</scope>
    <source>
        <strain evidence="2 3">UAMH 9510</strain>
    </source>
</reference>
<feature type="region of interest" description="Disordered" evidence="1">
    <location>
        <begin position="35"/>
        <end position="112"/>
    </location>
</feature>
<dbReference type="Proteomes" id="UP000182235">
    <property type="component" value="Unassembled WGS sequence"/>
</dbReference>
<comment type="caution">
    <text evidence="2">The sequence shown here is derived from an EMBL/GenBank/DDBJ whole genome shotgun (WGS) entry which is preliminary data.</text>
</comment>
<evidence type="ECO:0000256" key="1">
    <source>
        <dbReference type="SAM" id="MobiDB-lite"/>
    </source>
</evidence>
<feature type="compositionally biased region" description="Polar residues" evidence="1">
    <location>
        <begin position="36"/>
        <end position="48"/>
    </location>
</feature>
<dbReference type="AlphaFoldDB" id="A0A1J9P3V3"/>
<gene>
    <name evidence="2" type="ORF">AJ78_07819</name>
</gene>
<organism evidence="2 3">
    <name type="scientific">Emergomyces pasteurianus Ep9510</name>
    <dbReference type="NCBI Taxonomy" id="1447872"/>
    <lineage>
        <taxon>Eukaryota</taxon>
        <taxon>Fungi</taxon>
        <taxon>Dikarya</taxon>
        <taxon>Ascomycota</taxon>
        <taxon>Pezizomycotina</taxon>
        <taxon>Eurotiomycetes</taxon>
        <taxon>Eurotiomycetidae</taxon>
        <taxon>Onygenales</taxon>
        <taxon>Ajellomycetaceae</taxon>
        <taxon>Emergomyces</taxon>
    </lineage>
</organism>
<feature type="region of interest" description="Disordered" evidence="1">
    <location>
        <begin position="127"/>
        <end position="153"/>
    </location>
</feature>
<evidence type="ECO:0000313" key="3">
    <source>
        <dbReference type="Proteomes" id="UP000182235"/>
    </source>
</evidence>
<feature type="compositionally biased region" description="Acidic residues" evidence="1">
    <location>
        <begin position="144"/>
        <end position="153"/>
    </location>
</feature>
<dbReference type="OrthoDB" id="4185778at2759"/>
<sequence>MTSQSRPFRKNPFSGMEMTSQTIVAYESPPARYALQPTSMIQPTQQGQLLIRQNEKQNDRAAEQHFKSTQTEAHQDKRSQDNRDSLSLAAGSQDQEQKQPSSSAVNDEMHPWLKARRYEKMTFILDPEAGLKEDEESSCLRTLEEDDPDVFNY</sequence>
<dbReference type="EMBL" id="LGRN01000550">
    <property type="protein sequence ID" value="OJD11409.1"/>
    <property type="molecule type" value="Genomic_DNA"/>
</dbReference>
<feature type="compositionally biased region" description="Basic and acidic residues" evidence="1">
    <location>
        <begin position="73"/>
        <end position="84"/>
    </location>
</feature>